<feature type="domain" description="Zn(2)-C6 fungal-type" evidence="4">
    <location>
        <begin position="102"/>
        <end position="134"/>
    </location>
</feature>
<evidence type="ECO:0000256" key="2">
    <source>
        <dbReference type="ARBA" id="ARBA00023242"/>
    </source>
</evidence>
<protein>
    <recommendedName>
        <fullName evidence="4">Zn(2)-C6 fungal-type domain-containing protein</fullName>
    </recommendedName>
</protein>
<dbReference type="GO" id="GO:0008270">
    <property type="term" value="F:zinc ion binding"/>
    <property type="evidence" value="ECO:0007669"/>
    <property type="project" value="InterPro"/>
</dbReference>
<dbReference type="PANTHER" id="PTHR47425:SF3">
    <property type="entry name" value="ZN(II)2CYS6 TRANSCRIPTION FACTOR (EUROFUNG)"/>
    <property type="match status" value="1"/>
</dbReference>
<dbReference type="SMART" id="SM00066">
    <property type="entry name" value="GAL4"/>
    <property type="match status" value="1"/>
</dbReference>
<dbReference type="InterPro" id="IPR052761">
    <property type="entry name" value="Fungal_Detox/Toxin_TFs"/>
</dbReference>
<reference evidence="5" key="1">
    <citation type="journal article" date="2020" name="Stud. Mycol.">
        <title>101 Dothideomycetes genomes: a test case for predicting lifestyles and emergence of pathogens.</title>
        <authorList>
            <person name="Haridas S."/>
            <person name="Albert R."/>
            <person name="Binder M."/>
            <person name="Bloem J."/>
            <person name="Labutti K."/>
            <person name="Salamov A."/>
            <person name="Andreopoulos B."/>
            <person name="Baker S."/>
            <person name="Barry K."/>
            <person name="Bills G."/>
            <person name="Bluhm B."/>
            <person name="Cannon C."/>
            <person name="Castanera R."/>
            <person name="Culley D."/>
            <person name="Daum C."/>
            <person name="Ezra D."/>
            <person name="Gonzalez J."/>
            <person name="Henrissat B."/>
            <person name="Kuo A."/>
            <person name="Liang C."/>
            <person name="Lipzen A."/>
            <person name="Lutzoni F."/>
            <person name="Magnuson J."/>
            <person name="Mondo S."/>
            <person name="Nolan M."/>
            <person name="Ohm R."/>
            <person name="Pangilinan J."/>
            <person name="Park H.-J."/>
            <person name="Ramirez L."/>
            <person name="Alfaro M."/>
            <person name="Sun H."/>
            <person name="Tritt A."/>
            <person name="Yoshinaga Y."/>
            <person name="Zwiers L.-H."/>
            <person name="Turgeon B."/>
            <person name="Goodwin S."/>
            <person name="Spatafora J."/>
            <person name="Crous P."/>
            <person name="Grigoriev I."/>
        </authorList>
    </citation>
    <scope>NUCLEOTIDE SEQUENCE</scope>
    <source>
        <strain evidence="5">SCOH1-5</strain>
    </source>
</reference>
<dbReference type="PROSITE" id="PS50048">
    <property type="entry name" value="ZN2_CY6_FUNGAL_2"/>
    <property type="match status" value="1"/>
</dbReference>
<dbReference type="InterPro" id="IPR036864">
    <property type="entry name" value="Zn2-C6_fun-type_DNA-bd_sf"/>
</dbReference>
<proteinExistence type="predicted"/>
<evidence type="ECO:0000313" key="5">
    <source>
        <dbReference type="EMBL" id="KAF2213051.1"/>
    </source>
</evidence>
<dbReference type="Gene3D" id="4.10.240.10">
    <property type="entry name" value="Zn(2)-C6 fungal-type DNA-binding domain"/>
    <property type="match status" value="1"/>
</dbReference>
<dbReference type="CDD" id="cd12148">
    <property type="entry name" value="fungal_TF_MHR"/>
    <property type="match status" value="1"/>
</dbReference>
<evidence type="ECO:0000256" key="3">
    <source>
        <dbReference type="SAM" id="MobiDB-lite"/>
    </source>
</evidence>
<dbReference type="AlphaFoldDB" id="A0A6A6FI63"/>
<accession>A0A6A6FI63</accession>
<evidence type="ECO:0000259" key="4">
    <source>
        <dbReference type="PROSITE" id="PS50048"/>
    </source>
</evidence>
<dbReference type="OrthoDB" id="4161332at2759"/>
<gene>
    <name evidence="5" type="ORF">CERZMDRAFT_105831</name>
</gene>
<feature type="region of interest" description="Disordered" evidence="3">
    <location>
        <begin position="134"/>
        <end position="198"/>
    </location>
</feature>
<dbReference type="GO" id="GO:0000981">
    <property type="term" value="F:DNA-binding transcription factor activity, RNA polymerase II-specific"/>
    <property type="evidence" value="ECO:0007669"/>
    <property type="project" value="InterPro"/>
</dbReference>
<feature type="compositionally biased region" description="Low complexity" evidence="3">
    <location>
        <begin position="147"/>
        <end position="167"/>
    </location>
</feature>
<dbReference type="Pfam" id="PF04082">
    <property type="entry name" value="Fungal_trans"/>
    <property type="match status" value="1"/>
</dbReference>
<dbReference type="GO" id="GO:0003677">
    <property type="term" value="F:DNA binding"/>
    <property type="evidence" value="ECO:0007669"/>
    <property type="project" value="InterPro"/>
</dbReference>
<dbReference type="Proteomes" id="UP000799539">
    <property type="component" value="Unassembled WGS sequence"/>
</dbReference>
<dbReference type="GO" id="GO:0006351">
    <property type="term" value="P:DNA-templated transcription"/>
    <property type="evidence" value="ECO:0007669"/>
    <property type="project" value="InterPro"/>
</dbReference>
<dbReference type="CDD" id="cd00067">
    <property type="entry name" value="GAL4"/>
    <property type="match status" value="1"/>
</dbReference>
<evidence type="ECO:0000256" key="1">
    <source>
        <dbReference type="ARBA" id="ARBA00022723"/>
    </source>
</evidence>
<dbReference type="SUPFAM" id="SSF57701">
    <property type="entry name" value="Zn2/Cys6 DNA-binding domain"/>
    <property type="match status" value="1"/>
</dbReference>
<dbReference type="EMBL" id="ML992671">
    <property type="protein sequence ID" value="KAF2213051.1"/>
    <property type="molecule type" value="Genomic_DNA"/>
</dbReference>
<name>A0A6A6FI63_9PEZI</name>
<dbReference type="SMART" id="SM00906">
    <property type="entry name" value="Fungal_trans"/>
    <property type="match status" value="1"/>
</dbReference>
<keyword evidence="6" id="KW-1185">Reference proteome</keyword>
<sequence>MGWAQGSTTPVLRQHDTIENQPAFCVDPCCHTAASATLRKAIKKACISSSLAPTNHRQTPLQQQQQHRTIFPLPFFSIMSSRTGVGRHDSVDSKTSRRQANACLRCYEKKVKCDMESLGQPCTGCARDGITCQKRTRKPYPPRKESSSSISKSHSSRTSPSRASISSCTNPMPTPPRSIPLDSMPTPPRSIPSDSVPTPMFDSESFSFSPSYLESAPADFYNPVHDLTNMMPHSSSMDTTMADHMMPFFCGSGDDQGLSYLMDTCNPERDPTAQHFLSLKGSASPLDPAALAFAEAQGCFSMPSHAICEDLVQGYFHYVHPTLPIMNIADFLEQYTGGSFEHTSLLLLWSMFSVAANFASESTLVLSGCASREDLKKQFYGRAKCLFDFEYEQDKVTRIQSALLLGYWYSDLQDHAQAWHWTGIAISTAQTIGLHRSSDARHAHGAIAAPQRRVWANIWWSCFFRDRWLGLGHGRPLRINAADCDVPMVGADCMLDLPEQAPQAWRKYVPQDLHHITPIWKGLLQLTVALGDILSATYQPHRASLDSTSIAEIERRVSECLPEQQGRPSNPELVLFFESQARLHVEASMIALYRPYATEFHTSPADNVDPAVARLANGRIKAAATRASGILDRIISTEALRFAGPMMVPLLVPSMTVHLMQARSHDHFTSSWSKNRLELSLMILKRLEDNYPAAAVVHRLFSQTKNEQPTVQFNFSNPTPPSSLGKSPQSNVMNHWQGAPLDLHAPLNMGLPCNAAQWDSPDMGPGFDLWTMTPPEGQMFFPLDDLHVGSV</sequence>
<keyword evidence="2" id="KW-0539">Nucleus</keyword>
<dbReference type="InterPro" id="IPR001138">
    <property type="entry name" value="Zn2Cys6_DnaBD"/>
</dbReference>
<dbReference type="InterPro" id="IPR007219">
    <property type="entry name" value="XnlR_reg_dom"/>
</dbReference>
<dbReference type="Pfam" id="PF00172">
    <property type="entry name" value="Zn_clus"/>
    <property type="match status" value="1"/>
</dbReference>
<evidence type="ECO:0000313" key="6">
    <source>
        <dbReference type="Proteomes" id="UP000799539"/>
    </source>
</evidence>
<keyword evidence="1" id="KW-0479">Metal-binding</keyword>
<dbReference type="PANTHER" id="PTHR47425">
    <property type="entry name" value="FARB-RELATED"/>
    <property type="match status" value="1"/>
</dbReference>
<organism evidence="5 6">
    <name type="scientific">Cercospora zeae-maydis SCOH1-5</name>
    <dbReference type="NCBI Taxonomy" id="717836"/>
    <lineage>
        <taxon>Eukaryota</taxon>
        <taxon>Fungi</taxon>
        <taxon>Dikarya</taxon>
        <taxon>Ascomycota</taxon>
        <taxon>Pezizomycotina</taxon>
        <taxon>Dothideomycetes</taxon>
        <taxon>Dothideomycetidae</taxon>
        <taxon>Mycosphaerellales</taxon>
        <taxon>Mycosphaerellaceae</taxon>
        <taxon>Cercospora</taxon>
    </lineage>
</organism>